<dbReference type="PANTHER" id="PTHR15706:SF10">
    <property type="entry name" value="NADPH OXIDASE ORGANIZER 1"/>
    <property type="match status" value="1"/>
</dbReference>
<sequence length="103" mass="11528">MASSRHPVSGRAVALVQKQRLQTFAFSVRWSDGSDTFVRRSWDEFRRLQKTLKDTFPVEAGLLRRSDRILPKFPGQAGKGHAGQAFPCRSSGKPRCTAATPLR</sequence>
<proteinExistence type="predicted"/>
<dbReference type="GeneTree" id="ENSGT00940000158812"/>
<dbReference type="Ensembl" id="ENSSVLT00005028466.1">
    <property type="protein sequence ID" value="ENSSVLP00005025604.1"/>
    <property type="gene ID" value="ENSSVLG00005020093.1"/>
</dbReference>
<keyword evidence="3" id="KW-1185">Reference proteome</keyword>
<feature type="region of interest" description="Disordered" evidence="1">
    <location>
        <begin position="73"/>
        <end position="103"/>
    </location>
</feature>
<evidence type="ECO:0000313" key="2">
    <source>
        <dbReference type="Ensembl" id="ENSSVLP00005025604.1"/>
    </source>
</evidence>
<dbReference type="Gene3D" id="3.30.1520.10">
    <property type="entry name" value="Phox-like domain"/>
    <property type="match status" value="1"/>
</dbReference>
<dbReference type="InterPro" id="IPR051228">
    <property type="entry name" value="NADPH_Oxidase/PX-Domain"/>
</dbReference>
<dbReference type="InterPro" id="IPR036871">
    <property type="entry name" value="PX_dom_sf"/>
</dbReference>
<reference evidence="2" key="1">
    <citation type="submission" date="2025-08" db="UniProtKB">
        <authorList>
            <consortium name="Ensembl"/>
        </authorList>
    </citation>
    <scope>IDENTIFICATION</scope>
</reference>
<gene>
    <name evidence="2" type="primary">NOXO1</name>
</gene>
<dbReference type="OrthoDB" id="10255964at2759"/>
<evidence type="ECO:0000256" key="1">
    <source>
        <dbReference type="SAM" id="MobiDB-lite"/>
    </source>
</evidence>
<accession>A0A8D2DIK3</accession>
<evidence type="ECO:0000313" key="3">
    <source>
        <dbReference type="Proteomes" id="UP000694564"/>
    </source>
</evidence>
<dbReference type="GO" id="GO:0005737">
    <property type="term" value="C:cytoplasm"/>
    <property type="evidence" value="ECO:0007669"/>
    <property type="project" value="TreeGrafter"/>
</dbReference>
<dbReference type="GO" id="GO:0035091">
    <property type="term" value="F:phosphatidylinositol binding"/>
    <property type="evidence" value="ECO:0007669"/>
    <property type="project" value="InterPro"/>
</dbReference>
<dbReference type="GO" id="GO:0016176">
    <property type="term" value="F:superoxide-generating NADPH oxidase activator activity"/>
    <property type="evidence" value="ECO:0007669"/>
    <property type="project" value="TreeGrafter"/>
</dbReference>
<dbReference type="SUPFAM" id="SSF64268">
    <property type="entry name" value="PX domain"/>
    <property type="match status" value="1"/>
</dbReference>
<dbReference type="PANTHER" id="PTHR15706">
    <property type="entry name" value="SH3 MULTIPLE DOMAIN"/>
    <property type="match status" value="1"/>
</dbReference>
<reference evidence="2" key="2">
    <citation type="submission" date="2025-09" db="UniProtKB">
        <authorList>
            <consortium name="Ensembl"/>
        </authorList>
    </citation>
    <scope>IDENTIFICATION</scope>
</reference>
<organism evidence="2 3">
    <name type="scientific">Sciurus vulgaris</name>
    <name type="common">Eurasian red squirrel</name>
    <dbReference type="NCBI Taxonomy" id="55149"/>
    <lineage>
        <taxon>Eukaryota</taxon>
        <taxon>Metazoa</taxon>
        <taxon>Chordata</taxon>
        <taxon>Craniata</taxon>
        <taxon>Vertebrata</taxon>
        <taxon>Euteleostomi</taxon>
        <taxon>Mammalia</taxon>
        <taxon>Eutheria</taxon>
        <taxon>Euarchontoglires</taxon>
        <taxon>Glires</taxon>
        <taxon>Rodentia</taxon>
        <taxon>Sciuromorpha</taxon>
        <taxon>Sciuridae</taxon>
        <taxon>Sciurinae</taxon>
        <taxon>Sciurini</taxon>
        <taxon>Sciurus</taxon>
    </lineage>
</organism>
<dbReference type="AlphaFoldDB" id="A0A8D2DIK3"/>
<dbReference type="Proteomes" id="UP000694564">
    <property type="component" value="Chromosome 18"/>
</dbReference>
<dbReference type="GO" id="GO:0042554">
    <property type="term" value="P:superoxide anion generation"/>
    <property type="evidence" value="ECO:0007669"/>
    <property type="project" value="TreeGrafter"/>
</dbReference>
<name>A0A8D2DIK3_SCIVU</name>
<protein>
    <submittedName>
        <fullName evidence="2">NADPH oxidase organizer 1</fullName>
    </submittedName>
</protein>